<dbReference type="InterPro" id="IPR011679">
    <property type="entry name" value="ERp29_C"/>
</dbReference>
<name>A0AAE0ILW1_9PEZI</name>
<evidence type="ECO:0000256" key="6">
    <source>
        <dbReference type="ARBA" id="ARBA00023157"/>
    </source>
</evidence>
<dbReference type="InterPro" id="IPR013766">
    <property type="entry name" value="Thioredoxin_domain"/>
</dbReference>
<dbReference type="FunFam" id="3.40.30.10:FF:000032">
    <property type="entry name" value="Protein disulfide-isomerase A6 homolog"/>
    <property type="match status" value="1"/>
</dbReference>
<dbReference type="Pfam" id="PF00085">
    <property type="entry name" value="Thioredoxin"/>
    <property type="match status" value="2"/>
</dbReference>
<gene>
    <name evidence="12" type="ORF">B0T19DRAFT_165970</name>
</gene>
<dbReference type="SUPFAM" id="SSF52833">
    <property type="entry name" value="Thioredoxin-like"/>
    <property type="match status" value="2"/>
</dbReference>
<dbReference type="Gene3D" id="3.40.30.10">
    <property type="entry name" value="Glutaredoxin"/>
    <property type="match status" value="2"/>
</dbReference>
<accession>A0AAE0ILW1</accession>
<dbReference type="GO" id="GO:0005783">
    <property type="term" value="C:endoplasmic reticulum"/>
    <property type="evidence" value="ECO:0007669"/>
    <property type="project" value="InterPro"/>
</dbReference>
<evidence type="ECO:0000256" key="4">
    <source>
        <dbReference type="ARBA" id="ARBA00022729"/>
    </source>
</evidence>
<evidence type="ECO:0000256" key="3">
    <source>
        <dbReference type="ARBA" id="ARBA00012723"/>
    </source>
</evidence>
<dbReference type="InterPro" id="IPR051063">
    <property type="entry name" value="PDI"/>
</dbReference>
<comment type="caution">
    <text evidence="12">The sequence shown here is derived from an EMBL/GenBank/DDBJ whole genome shotgun (WGS) entry which is preliminary data.</text>
</comment>
<comment type="similarity">
    <text evidence="2 9">Belongs to the protein disulfide isomerase family.</text>
</comment>
<evidence type="ECO:0000256" key="1">
    <source>
        <dbReference type="ARBA" id="ARBA00001182"/>
    </source>
</evidence>
<dbReference type="NCBIfam" id="TIGR01126">
    <property type="entry name" value="pdi_dom"/>
    <property type="match status" value="2"/>
</dbReference>
<dbReference type="InterPro" id="IPR005788">
    <property type="entry name" value="PDI_thioredoxin-like_dom"/>
</dbReference>
<dbReference type="EC" id="5.3.4.1" evidence="3"/>
<feature type="signal peptide" evidence="10">
    <location>
        <begin position="1"/>
        <end position="18"/>
    </location>
</feature>
<evidence type="ECO:0000256" key="10">
    <source>
        <dbReference type="SAM" id="SignalP"/>
    </source>
</evidence>
<dbReference type="PANTHER" id="PTHR45672">
    <property type="entry name" value="PROTEIN DISULFIDE-ISOMERASE C17H9.14C-RELATED"/>
    <property type="match status" value="1"/>
</dbReference>
<keyword evidence="4 10" id="KW-0732">Signal</keyword>
<evidence type="ECO:0000313" key="13">
    <source>
        <dbReference type="Proteomes" id="UP001286456"/>
    </source>
</evidence>
<sequence length="367" mass="39334">MVLIKSFVVAGLTAVVAAKSAVLDLIPSNFDDVVLKSGKPTLVEFFAPWCGHCKNLAPVWEELATAFEFAKDKVQIAKVDADAEKSLGKRFGVQGFPTLKFFDGKSDKPTDYNGGRDLESLSSFITEKTGLKMKKKAAPISHVPMLTDATFKKHIGGDKHVLVAFTAPWCGHCKNLAPTWETVAENFALESDVVVAKVDADNENSKATAAEYGVTSYPTIKFFPKGSTTPEDFEGGRSEADIVAFLNEKAGTHRAPGGGLDATAGTIAALDAIVARFTGGASLSEAAAEVKESAQSLKDKAQAKYAEYYIRVFDKLSKNNGFAAKEFARLDGIIKKGGLAPAKLDELTVKKNVLAKFVEKITGKDEL</sequence>
<evidence type="ECO:0000256" key="5">
    <source>
        <dbReference type="ARBA" id="ARBA00022737"/>
    </source>
</evidence>
<dbReference type="PANTHER" id="PTHR45672:SF11">
    <property type="entry name" value="PROTEIN DISULFIDE-ISOMERASE C17H9.14C"/>
    <property type="match status" value="1"/>
</dbReference>
<evidence type="ECO:0000256" key="2">
    <source>
        <dbReference type="ARBA" id="ARBA00006347"/>
    </source>
</evidence>
<feature type="domain" description="Thioredoxin" evidence="11">
    <location>
        <begin position="131"/>
        <end position="251"/>
    </location>
</feature>
<dbReference type="SUPFAM" id="SSF47933">
    <property type="entry name" value="ERP29 C domain-like"/>
    <property type="match status" value="1"/>
</dbReference>
<keyword evidence="7" id="KW-0413">Isomerase</keyword>
<dbReference type="PROSITE" id="PS51352">
    <property type="entry name" value="THIOREDOXIN_2"/>
    <property type="match status" value="2"/>
</dbReference>
<evidence type="ECO:0000256" key="7">
    <source>
        <dbReference type="ARBA" id="ARBA00023235"/>
    </source>
</evidence>
<dbReference type="GO" id="GO:0006457">
    <property type="term" value="P:protein folding"/>
    <property type="evidence" value="ECO:0007669"/>
    <property type="project" value="TreeGrafter"/>
</dbReference>
<dbReference type="Pfam" id="PF07749">
    <property type="entry name" value="ERp29"/>
    <property type="match status" value="1"/>
</dbReference>
<evidence type="ECO:0000259" key="11">
    <source>
        <dbReference type="PROSITE" id="PS51352"/>
    </source>
</evidence>
<dbReference type="CDD" id="cd00238">
    <property type="entry name" value="ERp29c"/>
    <property type="match status" value="1"/>
</dbReference>
<protein>
    <recommendedName>
        <fullName evidence="3">protein disulfide-isomerase</fullName>
        <ecNumber evidence="3">5.3.4.1</ecNumber>
    </recommendedName>
</protein>
<reference evidence="12" key="1">
    <citation type="journal article" date="2023" name="Mol. Phylogenet. Evol.">
        <title>Genome-scale phylogeny and comparative genomics of the fungal order Sordariales.</title>
        <authorList>
            <person name="Hensen N."/>
            <person name="Bonometti L."/>
            <person name="Westerberg I."/>
            <person name="Brannstrom I.O."/>
            <person name="Guillou S."/>
            <person name="Cros-Aarteil S."/>
            <person name="Calhoun S."/>
            <person name="Haridas S."/>
            <person name="Kuo A."/>
            <person name="Mondo S."/>
            <person name="Pangilinan J."/>
            <person name="Riley R."/>
            <person name="LaButti K."/>
            <person name="Andreopoulos B."/>
            <person name="Lipzen A."/>
            <person name="Chen C."/>
            <person name="Yan M."/>
            <person name="Daum C."/>
            <person name="Ng V."/>
            <person name="Clum A."/>
            <person name="Steindorff A."/>
            <person name="Ohm R.A."/>
            <person name="Martin F."/>
            <person name="Silar P."/>
            <person name="Natvig D.O."/>
            <person name="Lalanne C."/>
            <person name="Gautier V."/>
            <person name="Ament-Velasquez S.L."/>
            <person name="Kruys A."/>
            <person name="Hutchinson M.I."/>
            <person name="Powell A.J."/>
            <person name="Barry K."/>
            <person name="Miller A.N."/>
            <person name="Grigoriev I.V."/>
            <person name="Debuchy R."/>
            <person name="Gladieux P."/>
            <person name="Hiltunen Thoren M."/>
            <person name="Johannesson H."/>
        </authorList>
    </citation>
    <scope>NUCLEOTIDE SEQUENCE</scope>
    <source>
        <strain evidence="12">SMH4131-1</strain>
    </source>
</reference>
<evidence type="ECO:0000256" key="9">
    <source>
        <dbReference type="RuleBase" id="RU004208"/>
    </source>
</evidence>
<dbReference type="Gene3D" id="1.20.1150.12">
    <property type="entry name" value="Endoplasmic reticulum resident protein 29, C-terminal domain"/>
    <property type="match status" value="1"/>
</dbReference>
<feature type="chain" id="PRO_5042049603" description="protein disulfide-isomerase" evidence="10">
    <location>
        <begin position="19"/>
        <end position="367"/>
    </location>
</feature>
<dbReference type="AlphaFoldDB" id="A0AAE0ILW1"/>
<proteinExistence type="inferred from homology"/>
<feature type="domain" description="Thioredoxin" evidence="11">
    <location>
        <begin position="8"/>
        <end position="130"/>
    </location>
</feature>
<dbReference type="InterPro" id="IPR036356">
    <property type="entry name" value="ERp29_C_sf"/>
</dbReference>
<keyword evidence="5" id="KW-0677">Repeat</keyword>
<dbReference type="InterPro" id="IPR036249">
    <property type="entry name" value="Thioredoxin-like_sf"/>
</dbReference>
<dbReference type="PROSITE" id="PS00194">
    <property type="entry name" value="THIOREDOXIN_1"/>
    <property type="match status" value="2"/>
</dbReference>
<evidence type="ECO:0000256" key="8">
    <source>
        <dbReference type="ARBA" id="ARBA00023284"/>
    </source>
</evidence>
<keyword evidence="6" id="KW-1015">Disulfide bond</keyword>
<evidence type="ECO:0000313" key="12">
    <source>
        <dbReference type="EMBL" id="KAK3327551.1"/>
    </source>
</evidence>
<dbReference type="InterPro" id="IPR017937">
    <property type="entry name" value="Thioredoxin_CS"/>
</dbReference>
<keyword evidence="8" id="KW-0676">Redox-active center</keyword>
<dbReference type="PRINTS" id="PR00421">
    <property type="entry name" value="THIOREDOXIN"/>
</dbReference>
<dbReference type="CDD" id="cd02998">
    <property type="entry name" value="PDI_a_ERp38"/>
    <property type="match status" value="2"/>
</dbReference>
<dbReference type="EMBL" id="JAUEPO010000003">
    <property type="protein sequence ID" value="KAK3327551.1"/>
    <property type="molecule type" value="Genomic_DNA"/>
</dbReference>
<keyword evidence="13" id="KW-1185">Reference proteome</keyword>
<dbReference type="Proteomes" id="UP001286456">
    <property type="component" value="Unassembled WGS sequence"/>
</dbReference>
<organism evidence="12 13">
    <name type="scientific">Cercophora scortea</name>
    <dbReference type="NCBI Taxonomy" id="314031"/>
    <lineage>
        <taxon>Eukaryota</taxon>
        <taxon>Fungi</taxon>
        <taxon>Dikarya</taxon>
        <taxon>Ascomycota</taxon>
        <taxon>Pezizomycotina</taxon>
        <taxon>Sordariomycetes</taxon>
        <taxon>Sordariomycetidae</taxon>
        <taxon>Sordariales</taxon>
        <taxon>Lasiosphaeriaceae</taxon>
        <taxon>Cercophora</taxon>
    </lineage>
</organism>
<reference evidence="12" key="2">
    <citation type="submission" date="2023-06" db="EMBL/GenBank/DDBJ databases">
        <authorList>
            <consortium name="Lawrence Berkeley National Laboratory"/>
            <person name="Haridas S."/>
            <person name="Hensen N."/>
            <person name="Bonometti L."/>
            <person name="Westerberg I."/>
            <person name="Brannstrom I.O."/>
            <person name="Guillou S."/>
            <person name="Cros-Aarteil S."/>
            <person name="Calhoun S."/>
            <person name="Kuo A."/>
            <person name="Mondo S."/>
            <person name="Pangilinan J."/>
            <person name="Riley R."/>
            <person name="Labutti K."/>
            <person name="Andreopoulos B."/>
            <person name="Lipzen A."/>
            <person name="Chen C."/>
            <person name="Yanf M."/>
            <person name="Daum C."/>
            <person name="Ng V."/>
            <person name="Clum A."/>
            <person name="Steindorff A."/>
            <person name="Ohm R."/>
            <person name="Martin F."/>
            <person name="Silar P."/>
            <person name="Natvig D."/>
            <person name="Lalanne C."/>
            <person name="Gautier V."/>
            <person name="Ament-Velasquez S.L."/>
            <person name="Kruys A."/>
            <person name="Hutchinson M.I."/>
            <person name="Powell A.J."/>
            <person name="Barry K."/>
            <person name="Miller A.N."/>
            <person name="Grigoriev I.V."/>
            <person name="Debuchy R."/>
            <person name="Gladieux P."/>
            <person name="Thoren M.H."/>
            <person name="Johannesson H."/>
        </authorList>
    </citation>
    <scope>NUCLEOTIDE SEQUENCE</scope>
    <source>
        <strain evidence="12">SMH4131-1</strain>
    </source>
</reference>
<dbReference type="GO" id="GO:0003756">
    <property type="term" value="F:protein disulfide isomerase activity"/>
    <property type="evidence" value="ECO:0007669"/>
    <property type="project" value="UniProtKB-EC"/>
</dbReference>
<comment type="catalytic activity">
    <reaction evidence="1">
        <text>Catalyzes the rearrangement of -S-S- bonds in proteins.</text>
        <dbReference type="EC" id="5.3.4.1"/>
    </reaction>
</comment>